<dbReference type="Proteomes" id="UP000323012">
    <property type="component" value="Unassembled WGS sequence"/>
</dbReference>
<evidence type="ECO:0000313" key="4">
    <source>
        <dbReference type="Proteomes" id="UP000323012"/>
    </source>
</evidence>
<dbReference type="EMBL" id="PCGW01000029">
    <property type="protein sequence ID" value="PHO19674.1"/>
    <property type="molecule type" value="Genomic_DNA"/>
</dbReference>
<evidence type="ECO:0000313" key="2">
    <source>
        <dbReference type="EMBL" id="TYA38011.1"/>
    </source>
</evidence>
<evidence type="ECO:0000313" key="3">
    <source>
        <dbReference type="Proteomes" id="UP000226080"/>
    </source>
</evidence>
<dbReference type="EMBL" id="VSED01000053">
    <property type="protein sequence ID" value="TYA38011.1"/>
    <property type="molecule type" value="Genomic_DNA"/>
</dbReference>
<reference evidence="1 3" key="1">
    <citation type="submission" date="2017-10" db="EMBL/GenBank/DDBJ databases">
        <title>Draft genome sequences of Aggregatibacter actinomycetemcomitans strains 310a and 310b.</title>
        <authorList>
            <person name="May A.C."/>
            <person name="Ohta H."/>
            <person name="Maeda H."/>
            <person name="Kokeguchi S."/>
            <person name="Cugini C."/>
        </authorList>
    </citation>
    <scope>NUCLEOTIDE SEQUENCE [LARGE SCALE GENOMIC DNA]</scope>
    <source>
        <strain evidence="1 3">310b</strain>
    </source>
</reference>
<proteinExistence type="predicted"/>
<accession>A0AB74N1W5</accession>
<protein>
    <submittedName>
        <fullName evidence="2">Uncharacterized protein</fullName>
    </submittedName>
</protein>
<organism evidence="2 4">
    <name type="scientific">Aggregatibacter actinomycetemcomitans</name>
    <name type="common">Actinobacillus actinomycetemcomitans</name>
    <name type="synonym">Haemophilus actinomycetemcomitans</name>
    <dbReference type="NCBI Taxonomy" id="714"/>
    <lineage>
        <taxon>Bacteria</taxon>
        <taxon>Pseudomonadati</taxon>
        <taxon>Pseudomonadota</taxon>
        <taxon>Gammaproteobacteria</taxon>
        <taxon>Pasteurellales</taxon>
        <taxon>Pasteurellaceae</taxon>
        <taxon>Aggregatibacter</taxon>
    </lineage>
</organism>
<name>A0AB74N1W5_AGGAC</name>
<dbReference type="AlphaFoldDB" id="A0AB74N1W5"/>
<gene>
    <name evidence="1" type="ORF">CQR80_10940</name>
    <name evidence="2" type="ORF">FXB79_11105</name>
</gene>
<evidence type="ECO:0000313" key="1">
    <source>
        <dbReference type="EMBL" id="PHO19674.1"/>
    </source>
</evidence>
<reference evidence="2 4" key="2">
    <citation type="submission" date="2019-08" db="EMBL/GenBank/DDBJ databases">
        <title>Whole genome sequencing of Aggregatibacter actinomycetemcomitans cultured from blood stream infections in Denmark reveals a novel phylogenetic lineage expressing serotype a membrane O polysaccharide.</title>
        <authorList>
            <person name="Nedergaard S."/>
            <person name="Kobel C.M."/>
            <person name="Nielsen M.B."/>
            <person name="Moeller R.T."/>
            <person name="Jensen A.B."/>
            <person name="Noerskov-Lauritsen N."/>
        </authorList>
    </citation>
    <scope>NUCLEOTIDE SEQUENCE [LARGE SCALE GENOMIC DNA]</scope>
    <source>
        <strain evidence="2 4">PN_563</strain>
    </source>
</reference>
<comment type="caution">
    <text evidence="2">The sequence shown here is derived from an EMBL/GenBank/DDBJ whole genome shotgun (WGS) entry which is preliminary data.</text>
</comment>
<sequence>MFFYHSSFKFVIVTRRRGFIIPRKRKVLIPSIFYSPINRNSPFHIINYSLACKVIINQKSNRT</sequence>
<keyword evidence="3" id="KW-1185">Reference proteome</keyword>
<dbReference type="Proteomes" id="UP000226080">
    <property type="component" value="Unassembled WGS sequence"/>
</dbReference>